<reference evidence="2 3" key="1">
    <citation type="submission" date="2024-06" db="EMBL/GenBank/DDBJ databases">
        <authorList>
            <person name="Steensen K."/>
            <person name="Seneca J."/>
            <person name="Bartlau N."/>
            <person name="Yu A.X."/>
            <person name="Polz M.F."/>
        </authorList>
    </citation>
    <scope>NUCLEOTIDE SEQUENCE [LARGE SCALE GENOMIC DNA]</scope>
    <source>
        <strain evidence="2 3">1F260</strain>
    </source>
</reference>
<accession>A0ABV4LBT1</accession>
<dbReference type="EMBL" id="JBGONM010000130">
    <property type="protein sequence ID" value="MEZ8084206.1"/>
    <property type="molecule type" value="Genomic_DNA"/>
</dbReference>
<dbReference type="Proteomes" id="UP001569154">
    <property type="component" value="Unassembled WGS sequence"/>
</dbReference>
<keyword evidence="3" id="KW-1185">Reference proteome</keyword>
<proteinExistence type="predicted"/>
<protein>
    <submittedName>
        <fullName evidence="2">Uncharacterized protein</fullName>
    </submittedName>
</protein>
<keyword evidence="1" id="KW-0732">Signal</keyword>
<gene>
    <name evidence="2" type="ORF">ACED35_24160</name>
</gene>
<dbReference type="RefSeq" id="WP_371735094.1">
    <property type="nucleotide sequence ID" value="NZ_JBGONM010000130.1"/>
</dbReference>
<organism evidence="2 3">
    <name type="scientific">Enterovibrio norvegicus</name>
    <dbReference type="NCBI Taxonomy" id="188144"/>
    <lineage>
        <taxon>Bacteria</taxon>
        <taxon>Pseudomonadati</taxon>
        <taxon>Pseudomonadota</taxon>
        <taxon>Gammaproteobacteria</taxon>
        <taxon>Vibrionales</taxon>
        <taxon>Vibrionaceae</taxon>
        <taxon>Enterovibrio</taxon>
    </lineage>
</organism>
<evidence type="ECO:0000313" key="3">
    <source>
        <dbReference type="Proteomes" id="UP001569154"/>
    </source>
</evidence>
<evidence type="ECO:0000313" key="2">
    <source>
        <dbReference type="EMBL" id="MEZ8084206.1"/>
    </source>
</evidence>
<sequence>MKSEKLIKAVAYAAFLSVVSCKVAAADCQFEGKNISIGETVSLADPYWIKQAMDHYREEGYSEEKIDEILKFSDWTHLVLECVNTFVQANIQDDSKPFGMVDFSKPAMVPLRHQVEWVNSEKDAAGHH</sequence>
<name>A0ABV4LBT1_9GAMM</name>
<dbReference type="PROSITE" id="PS51257">
    <property type="entry name" value="PROKAR_LIPOPROTEIN"/>
    <property type="match status" value="1"/>
</dbReference>
<evidence type="ECO:0000256" key="1">
    <source>
        <dbReference type="SAM" id="SignalP"/>
    </source>
</evidence>
<feature type="chain" id="PRO_5046200765" evidence="1">
    <location>
        <begin position="26"/>
        <end position="128"/>
    </location>
</feature>
<comment type="caution">
    <text evidence="2">The sequence shown here is derived from an EMBL/GenBank/DDBJ whole genome shotgun (WGS) entry which is preliminary data.</text>
</comment>
<feature type="signal peptide" evidence="1">
    <location>
        <begin position="1"/>
        <end position="25"/>
    </location>
</feature>